<feature type="region of interest" description="Disordered" evidence="1">
    <location>
        <begin position="268"/>
        <end position="290"/>
    </location>
</feature>
<feature type="compositionally biased region" description="Pro residues" evidence="1">
    <location>
        <begin position="836"/>
        <end position="857"/>
    </location>
</feature>
<feature type="compositionally biased region" description="Low complexity" evidence="1">
    <location>
        <begin position="922"/>
        <end position="935"/>
    </location>
</feature>
<dbReference type="InterPro" id="IPR000719">
    <property type="entry name" value="Prot_kinase_dom"/>
</dbReference>
<feature type="compositionally biased region" description="Low complexity" evidence="1">
    <location>
        <begin position="396"/>
        <end position="410"/>
    </location>
</feature>
<feature type="domain" description="Protein kinase" evidence="2">
    <location>
        <begin position="242"/>
        <end position="904"/>
    </location>
</feature>
<dbReference type="PROSITE" id="PS00108">
    <property type="entry name" value="PROTEIN_KINASE_ST"/>
    <property type="match status" value="1"/>
</dbReference>
<dbReference type="SUPFAM" id="SSF56112">
    <property type="entry name" value="Protein kinase-like (PK-like)"/>
    <property type="match status" value="1"/>
</dbReference>
<dbReference type="AlphaFoldDB" id="A0A165KCS1"/>
<feature type="compositionally biased region" description="Low complexity" evidence="1">
    <location>
        <begin position="438"/>
        <end position="447"/>
    </location>
</feature>
<evidence type="ECO:0000313" key="4">
    <source>
        <dbReference type="Proteomes" id="UP000076842"/>
    </source>
</evidence>
<feature type="compositionally biased region" description="Low complexity" evidence="1">
    <location>
        <begin position="182"/>
        <end position="195"/>
    </location>
</feature>
<reference evidence="3 4" key="1">
    <citation type="journal article" date="2016" name="Mol. Biol. Evol.">
        <title>Comparative Genomics of Early-Diverging Mushroom-Forming Fungi Provides Insights into the Origins of Lignocellulose Decay Capabilities.</title>
        <authorList>
            <person name="Nagy L.G."/>
            <person name="Riley R."/>
            <person name="Tritt A."/>
            <person name="Adam C."/>
            <person name="Daum C."/>
            <person name="Floudas D."/>
            <person name="Sun H."/>
            <person name="Yadav J.S."/>
            <person name="Pangilinan J."/>
            <person name="Larsson K.H."/>
            <person name="Matsuura K."/>
            <person name="Barry K."/>
            <person name="Labutti K."/>
            <person name="Kuo R."/>
            <person name="Ohm R.A."/>
            <person name="Bhattacharya S.S."/>
            <person name="Shirouzu T."/>
            <person name="Yoshinaga Y."/>
            <person name="Martin F.M."/>
            <person name="Grigoriev I.V."/>
            <person name="Hibbett D.S."/>
        </authorList>
    </citation>
    <scope>NUCLEOTIDE SEQUENCE [LARGE SCALE GENOMIC DNA]</scope>
    <source>
        <strain evidence="3 4">HHB12733</strain>
    </source>
</reference>
<feature type="compositionally biased region" description="Gly residues" evidence="1">
    <location>
        <begin position="736"/>
        <end position="746"/>
    </location>
</feature>
<dbReference type="GO" id="GO:0005524">
    <property type="term" value="F:ATP binding"/>
    <property type="evidence" value="ECO:0007669"/>
    <property type="project" value="InterPro"/>
</dbReference>
<evidence type="ECO:0000259" key="2">
    <source>
        <dbReference type="PROSITE" id="PS50011"/>
    </source>
</evidence>
<feature type="compositionally biased region" description="Acidic residues" evidence="1">
    <location>
        <begin position="722"/>
        <end position="735"/>
    </location>
</feature>
<gene>
    <name evidence="3" type="ORF">CALCODRAFT_489513</name>
</gene>
<name>A0A165KCS1_9BASI</name>
<feature type="compositionally biased region" description="Low complexity" evidence="1">
    <location>
        <begin position="27"/>
        <end position="36"/>
    </location>
</feature>
<keyword evidence="3" id="KW-0808">Transferase</keyword>
<dbReference type="PROSITE" id="PS50011">
    <property type="entry name" value="PROTEIN_KINASE_DOM"/>
    <property type="match status" value="1"/>
</dbReference>
<dbReference type="PANTHER" id="PTHR24359">
    <property type="entry name" value="SERINE/THREONINE-PROTEIN KINASE SBK1"/>
    <property type="match status" value="1"/>
</dbReference>
<dbReference type="InterPro" id="IPR011009">
    <property type="entry name" value="Kinase-like_dom_sf"/>
</dbReference>
<evidence type="ECO:0000256" key="1">
    <source>
        <dbReference type="SAM" id="MobiDB-lite"/>
    </source>
</evidence>
<dbReference type="Pfam" id="PF00069">
    <property type="entry name" value="Pkinase"/>
    <property type="match status" value="1"/>
</dbReference>
<sequence length="935" mass="99403">MSRNDIFSTSFRIQPPPNPPYSPNPPSSASSGPAGSLSRARTTGHSWLRRTNARDSHTPPPLHLLSTTGTGSTAGAGLHRGRSVHIADRPSVYLLPDLPDQCQTQCQTQPLFPPGPSAGDPGLQEPDQLTLEDLHTPIGPAAPHPHPHVSEPLAGPSRTTSFFDLPSTRAVRVDPPPGPLTSSSSDFSSAYSTRSNPSLMDELPLPLPLGMSSTAGEALTLGMGQGPEPELELEDVRLRLREESRFFLGEGRFAKVWLAAYARVRPRARPHDAEEEEAEEGGQDRPPGQRRWRLCAAKQPLPDAESQLLGRREAFFLRHLRRPTLAPPAAAGMADQVRFAEGRRHVVRLVGIVRSGIGSRSASAHSVPPPLPVTLPPADGDQCKRPVLVHHTSSQLTASPSSPNASTPLAQVKPDPFHLAPPTPQSLRHARSVSASDTLTSSLLSPTPHAPRPRSRATSPVRTWLAHLPPSPPSPATATATTAPAPAPSGPYPDPAQAQARTEQGQITLLLSYHAAGSLSSLLARHPEQLTPQLYTTLAHQLALALAYTHACSVLHTDVKPQNVLLSAHGQGRYSARLADFGSALLLPPYAASPPTDGLGLGTPGYTAPELLLPPGSGSFTYSADTFSLGVVLGVLLLAREPYAGLVGRGRGRLEMMRWARRGEYWAYEEGVRLAQVGEDAGQGALARRDEDEDEDERERLRLGGAARAGALRRRDLSDLLREDDDDDDGGDGDGDGLQGGAGDGADGADEEMWTAHPREQEDNDNDDDDAGATQLRARDFAALAPGRAAIGAGAAVRVGKEPTPLPSPPHSPPRSARRTASHGSPPTVTTSTPAAPYPDGSPPIFFPGPTPTPTPSSSPSSPQRIRAPDELVLLVKRMCCPRPEGRPGMEEVVRVLGALRAMYNNNNDNNDDDSNDDDDGNNNNNPDPGSHVEG</sequence>
<feature type="region of interest" description="Disordered" evidence="1">
    <location>
        <begin position="1"/>
        <end position="83"/>
    </location>
</feature>
<dbReference type="STRING" id="1353952.A0A165KCS1"/>
<feature type="compositionally biased region" description="Pro residues" evidence="1">
    <location>
        <begin position="804"/>
        <end position="813"/>
    </location>
</feature>
<feature type="compositionally biased region" description="Pro residues" evidence="1">
    <location>
        <begin position="14"/>
        <end position="26"/>
    </location>
</feature>
<feature type="region of interest" description="Disordered" evidence="1">
    <location>
        <begin position="104"/>
        <end position="199"/>
    </location>
</feature>
<dbReference type="PANTHER" id="PTHR24359:SF1">
    <property type="entry name" value="INHIBITOR OF NUCLEAR FACTOR KAPPA-B KINASE EPSILON SUBUNIT HOMOLOG 1-RELATED"/>
    <property type="match status" value="1"/>
</dbReference>
<keyword evidence="4" id="KW-1185">Reference proteome</keyword>
<dbReference type="Proteomes" id="UP000076842">
    <property type="component" value="Unassembled WGS sequence"/>
</dbReference>
<feature type="compositionally biased region" description="Pro residues" evidence="1">
    <location>
        <begin position="485"/>
        <end position="494"/>
    </location>
</feature>
<feature type="compositionally biased region" description="Acidic residues" evidence="1">
    <location>
        <begin position="910"/>
        <end position="921"/>
    </location>
</feature>
<dbReference type="EMBL" id="KV423914">
    <property type="protein sequence ID" value="KZT62968.1"/>
    <property type="molecule type" value="Genomic_DNA"/>
</dbReference>
<protein>
    <submittedName>
        <fullName evidence="3">Kinase-like protein</fullName>
    </submittedName>
</protein>
<keyword evidence="3" id="KW-0418">Kinase</keyword>
<dbReference type="GO" id="GO:0004674">
    <property type="term" value="F:protein serine/threonine kinase activity"/>
    <property type="evidence" value="ECO:0007669"/>
    <property type="project" value="TreeGrafter"/>
</dbReference>
<feature type="region of interest" description="Disordered" evidence="1">
    <location>
        <begin position="719"/>
        <end position="780"/>
    </location>
</feature>
<organism evidence="3 4">
    <name type="scientific">Calocera cornea HHB12733</name>
    <dbReference type="NCBI Taxonomy" id="1353952"/>
    <lineage>
        <taxon>Eukaryota</taxon>
        <taxon>Fungi</taxon>
        <taxon>Dikarya</taxon>
        <taxon>Basidiomycota</taxon>
        <taxon>Agaricomycotina</taxon>
        <taxon>Dacrymycetes</taxon>
        <taxon>Dacrymycetales</taxon>
        <taxon>Dacrymycetaceae</taxon>
        <taxon>Calocera</taxon>
    </lineage>
</organism>
<feature type="compositionally biased region" description="Low complexity" evidence="1">
    <location>
        <begin position="63"/>
        <end position="77"/>
    </location>
</feature>
<dbReference type="InParanoid" id="A0A165KCS1"/>
<accession>A0A165KCS1</accession>
<proteinExistence type="predicted"/>
<dbReference type="OrthoDB" id="4062651at2759"/>
<feature type="region of interest" description="Disordered" evidence="1">
    <location>
        <begin position="794"/>
        <end position="870"/>
    </location>
</feature>
<evidence type="ECO:0000313" key="3">
    <source>
        <dbReference type="EMBL" id="KZT62968.1"/>
    </source>
</evidence>
<feature type="compositionally biased region" description="Low complexity" evidence="1">
    <location>
        <begin position="822"/>
        <end position="835"/>
    </location>
</feature>
<feature type="region of interest" description="Disordered" evidence="1">
    <location>
        <begin position="359"/>
        <end position="502"/>
    </location>
</feature>
<feature type="region of interest" description="Disordered" evidence="1">
    <location>
        <begin position="904"/>
        <end position="935"/>
    </location>
</feature>
<feature type="compositionally biased region" description="Acidic residues" evidence="1">
    <location>
        <begin position="762"/>
        <end position="771"/>
    </location>
</feature>
<feature type="compositionally biased region" description="Polar residues" evidence="1">
    <location>
        <begin position="1"/>
        <end position="12"/>
    </location>
</feature>
<dbReference type="InterPro" id="IPR008271">
    <property type="entry name" value="Ser/Thr_kinase_AS"/>
</dbReference>
<dbReference type="SMART" id="SM00220">
    <property type="entry name" value="S_TKc"/>
    <property type="match status" value="1"/>
</dbReference>
<dbReference type="Gene3D" id="1.10.510.10">
    <property type="entry name" value="Transferase(Phosphotransferase) domain 1"/>
    <property type="match status" value="1"/>
</dbReference>